<protein>
    <submittedName>
        <fullName evidence="1">Tetratricopeptide repeat protein</fullName>
    </submittedName>
</protein>
<proteinExistence type="predicted"/>
<evidence type="ECO:0000313" key="1">
    <source>
        <dbReference type="EMBL" id="QZE13161.1"/>
    </source>
</evidence>
<reference evidence="1" key="1">
    <citation type="submission" date="2021-08" db="EMBL/GenBank/DDBJ databases">
        <title>Novel anaerobic bacterium isolated from sea squirt in East Sea, Republic of Korea.</title>
        <authorList>
            <person name="Nguyen T.H."/>
            <person name="Li Z."/>
            <person name="Lee Y.-J."/>
            <person name="Ko J."/>
            <person name="Kim S.-G."/>
        </authorList>
    </citation>
    <scope>NUCLEOTIDE SEQUENCE</scope>
    <source>
        <strain evidence="1">KCTC 25031</strain>
    </source>
</reference>
<organism evidence="1 2">
    <name type="scientific">Halosquirtibacter laminarini</name>
    <dbReference type="NCBI Taxonomy" id="3374600"/>
    <lineage>
        <taxon>Bacteria</taxon>
        <taxon>Pseudomonadati</taxon>
        <taxon>Bacteroidota</taxon>
        <taxon>Bacteroidia</taxon>
        <taxon>Marinilabiliales</taxon>
        <taxon>Prolixibacteraceae</taxon>
        <taxon>Halosquirtibacter</taxon>
    </lineage>
</organism>
<accession>A0AC61NCH8</accession>
<evidence type="ECO:0000313" key="2">
    <source>
        <dbReference type="Proteomes" id="UP000826212"/>
    </source>
</evidence>
<keyword evidence="2" id="KW-1185">Reference proteome</keyword>
<sequence>MFSAYISQAQIIQLNVSERFEKALEMYNSGNYGKASIEFEKIMHANTLQNNYEAESAYYYASCSLHLNQKRGYTLMHNFVDHYAGSKLATSGSLELGSKYFENASYDDALLYLKNVDETKLDETKLDEFYYKRGFCYLNRSEYKQARSDLQNVVSNSDRTQSSMYDHAAHSYLAFIFYEEGMYANSLSHLSEIEDDPEFKGFVDTYKCQILLKKGSIDQALTMAKALYKESEGAFKGDMARLIGEAYYLKSDYTEALPYFVEYDKLATSKNDQSDYYYAYCLFHAKKYEKAKDIFVRVADNKSALGQNSLYHVGACCDELGDKSNALNALLKASKMDYDEKISEDSFFLATKISYLQNWNATNDPLDMFRDYVKKYPLCDRNREAYHFLALTFSNTPNHKKALEIIETLPSIYPEMQVAYEINCNRLALNSFMLGEYRNAIDMFNKAGKYNFKSEREEATAYYWSGESYYYLKDYDKALTYYKKYQASPGAYLCKQGTKVSYSIGYCYYMQKDYKSAQKYFERFIYGYKDSSKPILADSYNRNGDCFYVMNQLGTALAQYDRAYHLNSSNPDYSLFQSANIYNITNNTSKEEETLQRLLKYFPNSIYAVYSHLQIGKSLRNRNAIDQSKGEFKKVVESNDSQYVPEALLGLSGIYIREHNYSAASDALKSLIENYPSSDKRERALAKLRSVYVNNNDPDGFVDYVKKNHISVSKSDIDRDVLAFQAIESHYSRKVRLNETVEFSQFSRSKPLSEIDAKREPNVLLASGAKDNDLVSYNHTSAYELSLKKYLNSFPNGKYRREICRYLVEFYDSLGDSKKSYMYTNMIIRMGRGPFYASSLKNAASYLMKEKRYDESVLQYQRMMWIEGDKEANVTGFIGYIRASFAAAKWNNVVKGAEKIKNYGNLSTSLKNEVLYLQGLSYLKMRQDDLALKSMERVKYIDYNDTYSVNSVYRRGVLLYQKGAYDDCINLLLKVYGPKVGPNPNVLARYYIVACQAMIAKNDKLSAKVWLKGILDQNLNIDAKHKNELEKIYNSIIQEEQKSAAPKSDSTKKEPGKTGTVHF</sequence>
<dbReference type="EMBL" id="CP081303">
    <property type="protein sequence ID" value="QZE13161.1"/>
    <property type="molecule type" value="Genomic_DNA"/>
</dbReference>
<name>A0AC61NCH8_9BACT</name>
<dbReference type="Proteomes" id="UP000826212">
    <property type="component" value="Chromosome"/>
</dbReference>
<gene>
    <name evidence="1" type="ORF">K4L44_11230</name>
</gene>